<keyword evidence="15" id="KW-0539">Nucleus</keyword>
<evidence type="ECO:0000256" key="18">
    <source>
        <dbReference type="ARBA" id="ARBA00073734"/>
    </source>
</evidence>
<keyword evidence="14" id="KW-0508">mRNA splicing</keyword>
<comment type="caution">
    <text evidence="24">The sequence shown here is derived from an EMBL/GenBank/DDBJ whole genome shotgun (WGS) entry which is preliminary data.</text>
</comment>
<dbReference type="Gene3D" id="3.30.40.10">
    <property type="entry name" value="Zinc/RING finger domain, C3HC4 (zinc finger)"/>
    <property type="match status" value="1"/>
</dbReference>
<evidence type="ECO:0000256" key="19">
    <source>
        <dbReference type="ARBA" id="ARBA00078275"/>
    </source>
</evidence>
<dbReference type="Pfam" id="PF00160">
    <property type="entry name" value="Pro_isomerase"/>
    <property type="match status" value="1"/>
</dbReference>
<dbReference type="InterPro" id="IPR026951">
    <property type="entry name" value="PPIL2_U-box_dom"/>
</dbReference>
<evidence type="ECO:0000256" key="2">
    <source>
        <dbReference type="ARBA" id="ARBA00004123"/>
    </source>
</evidence>
<dbReference type="CDD" id="cd16663">
    <property type="entry name" value="RING-Ubox_PPIL2"/>
    <property type="match status" value="1"/>
</dbReference>
<keyword evidence="9" id="KW-0747">Spliceosome</keyword>
<feature type="region of interest" description="Disordered" evidence="21">
    <location>
        <begin position="518"/>
        <end position="590"/>
    </location>
</feature>
<dbReference type="Gene3D" id="2.40.100.10">
    <property type="entry name" value="Cyclophilin-like"/>
    <property type="match status" value="1"/>
</dbReference>
<dbReference type="SUPFAM" id="SSF50891">
    <property type="entry name" value="Cyclophilin-like"/>
    <property type="match status" value="1"/>
</dbReference>
<dbReference type="PANTHER" id="PTHR45625">
    <property type="entry name" value="PEPTIDYL-PROLYL CIS-TRANS ISOMERASE-RELATED"/>
    <property type="match status" value="1"/>
</dbReference>
<dbReference type="FunFam" id="3.30.40.10:FF:000079">
    <property type="entry name" value="Peptidyl-prolyl cis-trans isomerase 2"/>
    <property type="match status" value="1"/>
</dbReference>
<dbReference type="PRINTS" id="PR00153">
    <property type="entry name" value="CSAPPISMRASE"/>
</dbReference>
<evidence type="ECO:0000313" key="25">
    <source>
        <dbReference type="Proteomes" id="UP000751190"/>
    </source>
</evidence>
<dbReference type="AlphaFoldDB" id="A0A8J5XLB7"/>
<evidence type="ECO:0000256" key="1">
    <source>
        <dbReference type="ARBA" id="ARBA00000900"/>
    </source>
</evidence>
<protein>
    <recommendedName>
        <fullName evidence="18">RING-type E3 ubiquitin-protein ligase PPIL2</fullName>
        <ecNumber evidence="5">2.3.2.27</ecNumber>
    </recommendedName>
    <alternativeName>
        <fullName evidence="20">CYC4</fullName>
    </alternativeName>
    <alternativeName>
        <fullName evidence="19">Probable inactive peptidyl-prolyl cis-trans isomerase-like 2</fullName>
    </alternativeName>
</protein>
<evidence type="ECO:0000256" key="3">
    <source>
        <dbReference type="ARBA" id="ARBA00004906"/>
    </source>
</evidence>
<reference evidence="24" key="1">
    <citation type="submission" date="2021-05" db="EMBL/GenBank/DDBJ databases">
        <title>The genome of the haptophyte Pavlova lutheri (Diacronema luteri, Pavlovales) - a model for lipid biosynthesis in eukaryotic algae.</title>
        <authorList>
            <person name="Hulatt C.J."/>
            <person name="Posewitz M.C."/>
        </authorList>
    </citation>
    <scope>NUCLEOTIDE SEQUENCE</scope>
    <source>
        <strain evidence="24">NIVA-4/92</strain>
    </source>
</reference>
<comment type="subunit">
    <text evidence="17">Component of the minor spliceosome, which splices U12-type introns. Within this complex, interacts with PRPF8/PRP8, EFTUD2/SNU114 and PLRG1. Interacts with isoform 2 of BSG. Interacts (via the PPIase cyclophilin-type domain) with CRNKL1; they may form a trimeric complex with HSP90.</text>
</comment>
<comment type="similarity">
    <text evidence="4">Belongs to the cyclophilin-type PPIase family. PPIL2 subfamily.</text>
</comment>
<dbReference type="InterPro" id="IPR003613">
    <property type="entry name" value="Ubox_domain"/>
</dbReference>
<keyword evidence="12" id="KW-0007">Acetylation</keyword>
<dbReference type="GO" id="GO:0000209">
    <property type="term" value="P:protein polyubiquitination"/>
    <property type="evidence" value="ECO:0007669"/>
    <property type="project" value="TreeGrafter"/>
</dbReference>
<dbReference type="OMA" id="NFIKHCA"/>
<dbReference type="PROSITE" id="PS00170">
    <property type="entry name" value="CSA_PPIASE_1"/>
    <property type="match status" value="1"/>
</dbReference>
<dbReference type="InterPro" id="IPR029000">
    <property type="entry name" value="Cyclophilin-like_dom_sf"/>
</dbReference>
<dbReference type="InterPro" id="IPR013083">
    <property type="entry name" value="Znf_RING/FYVE/PHD"/>
</dbReference>
<dbReference type="PANTHER" id="PTHR45625:SF1">
    <property type="entry name" value="RING-TYPE E3 UBIQUITIN-PROTEIN LIGASE PPIL2"/>
    <property type="match status" value="1"/>
</dbReference>
<organism evidence="24 25">
    <name type="scientific">Diacronema lutheri</name>
    <name type="common">Unicellular marine alga</name>
    <name type="synonym">Monochrysis lutheri</name>
    <dbReference type="NCBI Taxonomy" id="2081491"/>
    <lineage>
        <taxon>Eukaryota</taxon>
        <taxon>Haptista</taxon>
        <taxon>Haptophyta</taxon>
        <taxon>Pavlovophyceae</taxon>
        <taxon>Pavlovales</taxon>
        <taxon>Pavlovaceae</taxon>
        <taxon>Diacronema</taxon>
    </lineage>
</organism>
<evidence type="ECO:0000256" key="4">
    <source>
        <dbReference type="ARBA" id="ARBA00007930"/>
    </source>
</evidence>
<dbReference type="EC" id="2.3.2.27" evidence="5"/>
<dbReference type="GO" id="GO:0071013">
    <property type="term" value="C:catalytic step 2 spliceosome"/>
    <property type="evidence" value="ECO:0007669"/>
    <property type="project" value="TreeGrafter"/>
</dbReference>
<feature type="compositionally biased region" description="Basic and acidic residues" evidence="21">
    <location>
        <begin position="537"/>
        <end position="548"/>
    </location>
</feature>
<keyword evidence="8" id="KW-0808">Transferase</keyword>
<comment type="subcellular location">
    <subcellularLocation>
        <location evidence="2">Nucleus</location>
    </subcellularLocation>
</comment>
<accession>A0A8J5XLB7</accession>
<name>A0A8J5XLB7_DIALT</name>
<dbReference type="CDD" id="cd01923">
    <property type="entry name" value="cyclophilin_RING"/>
    <property type="match status" value="1"/>
</dbReference>
<dbReference type="OrthoDB" id="30774at2759"/>
<keyword evidence="10" id="KW-0833">Ubl conjugation pathway</keyword>
<proteinExistence type="inferred from homology"/>
<dbReference type="GO" id="GO:0006457">
    <property type="term" value="P:protein folding"/>
    <property type="evidence" value="ECO:0007669"/>
    <property type="project" value="InterPro"/>
</dbReference>
<gene>
    <name evidence="24" type="ORF">KFE25_010741</name>
</gene>
<dbReference type="PROSITE" id="PS50072">
    <property type="entry name" value="CSA_PPIASE_2"/>
    <property type="match status" value="1"/>
</dbReference>
<dbReference type="EMBL" id="JAGTXO010000029">
    <property type="protein sequence ID" value="KAG8460990.1"/>
    <property type="molecule type" value="Genomic_DNA"/>
</dbReference>
<dbReference type="GO" id="GO:0061630">
    <property type="term" value="F:ubiquitin protein ligase activity"/>
    <property type="evidence" value="ECO:0007669"/>
    <property type="project" value="UniProtKB-EC"/>
</dbReference>
<dbReference type="Pfam" id="PF04641">
    <property type="entry name" value="Rtf2"/>
    <property type="match status" value="1"/>
</dbReference>
<evidence type="ECO:0000256" key="5">
    <source>
        <dbReference type="ARBA" id="ARBA00012483"/>
    </source>
</evidence>
<evidence type="ECO:0000259" key="23">
    <source>
        <dbReference type="PROSITE" id="PS51698"/>
    </source>
</evidence>
<evidence type="ECO:0000256" key="12">
    <source>
        <dbReference type="ARBA" id="ARBA00022990"/>
    </source>
</evidence>
<dbReference type="SMART" id="SM00504">
    <property type="entry name" value="Ubox"/>
    <property type="match status" value="1"/>
</dbReference>
<sequence length="590" mass="61930">MGKKHSQAPMHLTRGEWAVEWGGKKEVRTSAVKSLPFDCCALSFTPFEHPVCAPDGAVFDLLNIMPFIAKYKTHPLTGEPLSAKQLTKLTFHRNADGKYHCPVLFKPFNEWTAIVAIKPTGHVYSQEAVQTLCVKPKNMRDLLTEHEFTKDDIITLNDPRDDARRRVDSFAHVRNGLSLPQRESRQAAAGGHIRANAATARVLALVAPPAGGAGAAGAAGAGPGAAVTAPAVTAPAVTAPAERKGRTLDGPLPVSIGSMRPSTHHCAAGFTSTVHEPVTRQQLAPRTAQEEQVARYTRVRSSGRKAYVRLATSLGALNLELHADLVPRTVENFVTLAKRGYYDGCAVHRLIKNFMMQAGDPTGTGSGGESSWGASFADEFIPGKLSHSGRGIVSMANSGPNSNKSQFFITFKSCTHLDGVHAIFGRVVGGLDVLAQAEVLPTDKDDRPKAELRIVSATVFVDPFETVDAELRREGADGASAGAAGAGGAPAAPAAPPAVPLRAGVGMFIAPSAFERAAPRPRGGAPLDSGAGAVPGDADRGSSGHADESGSAFVGLAAMQHGDGDDAEPDPSAKRAKRAPRAELGDFSAW</sequence>
<keyword evidence="13" id="KW-0175">Coiled coil</keyword>
<comment type="catalytic activity">
    <reaction evidence="1">
        <text>S-ubiquitinyl-[E2 ubiquitin-conjugating enzyme]-L-cysteine + [acceptor protein]-L-lysine = [E2 ubiquitin-conjugating enzyme]-L-cysteine + N(6)-ubiquitinyl-[acceptor protein]-L-lysine.</text>
        <dbReference type="EC" id="2.3.2.27"/>
    </reaction>
</comment>
<dbReference type="FunFam" id="2.40.100.10:FF:000018">
    <property type="entry name" value="Peptidyl-prolyl cis-trans isomerase-like 2"/>
    <property type="match status" value="1"/>
</dbReference>
<evidence type="ECO:0000259" key="22">
    <source>
        <dbReference type="PROSITE" id="PS50072"/>
    </source>
</evidence>
<evidence type="ECO:0000256" key="10">
    <source>
        <dbReference type="ARBA" id="ARBA00022786"/>
    </source>
</evidence>
<evidence type="ECO:0000256" key="21">
    <source>
        <dbReference type="SAM" id="MobiDB-lite"/>
    </source>
</evidence>
<evidence type="ECO:0000256" key="20">
    <source>
        <dbReference type="ARBA" id="ARBA00079124"/>
    </source>
</evidence>
<evidence type="ECO:0000256" key="11">
    <source>
        <dbReference type="ARBA" id="ARBA00022843"/>
    </source>
</evidence>
<keyword evidence="25" id="KW-1185">Reference proteome</keyword>
<keyword evidence="6" id="KW-1017">Isopeptide bond</keyword>
<evidence type="ECO:0000256" key="8">
    <source>
        <dbReference type="ARBA" id="ARBA00022679"/>
    </source>
</evidence>
<dbReference type="Proteomes" id="UP000751190">
    <property type="component" value="Unassembled WGS sequence"/>
</dbReference>
<evidence type="ECO:0000313" key="24">
    <source>
        <dbReference type="EMBL" id="KAG8460990.1"/>
    </source>
</evidence>
<feature type="domain" description="U-box" evidence="23">
    <location>
        <begin position="33"/>
        <end position="106"/>
    </location>
</feature>
<dbReference type="GO" id="GO:0006397">
    <property type="term" value="P:mRNA processing"/>
    <property type="evidence" value="ECO:0007669"/>
    <property type="project" value="UniProtKB-KW"/>
</dbReference>
<keyword evidence="11" id="KW-0832">Ubl conjugation</keyword>
<evidence type="ECO:0000256" key="16">
    <source>
        <dbReference type="ARBA" id="ARBA00059251"/>
    </source>
</evidence>
<evidence type="ECO:0000256" key="9">
    <source>
        <dbReference type="ARBA" id="ARBA00022728"/>
    </source>
</evidence>
<feature type="domain" description="PPIase cyclophilin-type" evidence="22">
    <location>
        <begin position="312"/>
        <end position="459"/>
    </location>
</feature>
<evidence type="ECO:0000256" key="17">
    <source>
        <dbReference type="ARBA" id="ARBA00061807"/>
    </source>
</evidence>
<dbReference type="InterPro" id="IPR002130">
    <property type="entry name" value="Cyclophilin-type_PPIase_dom"/>
</dbReference>
<evidence type="ECO:0000256" key="13">
    <source>
        <dbReference type="ARBA" id="ARBA00023054"/>
    </source>
</evidence>
<dbReference type="PROSITE" id="PS51698">
    <property type="entry name" value="U_BOX"/>
    <property type="match status" value="1"/>
</dbReference>
<dbReference type="SUPFAM" id="SSF57850">
    <property type="entry name" value="RING/U-box"/>
    <property type="match status" value="1"/>
</dbReference>
<evidence type="ECO:0000256" key="15">
    <source>
        <dbReference type="ARBA" id="ARBA00023242"/>
    </source>
</evidence>
<comment type="function">
    <text evidence="16">Has a ubiquitin-protein ligase activity acting as an E3 ubiquitin protein ligase or as an ubiquitin-ubiquitin ligase promoting elongation of ubiquitin chains on substrates. By mediating 'Lys-48'-linked polyubiquitination of proteins could target them for proteasomal degradation. May also function as a chaperone, playing a role in transport to the cell membrane of BSG/Basigin for instance. Probable inactive PPIase with no peptidyl-prolyl cis-trans isomerase activity. As a component of the minor spliceosome, involved in the splicing of U12-type introns in pre-mRNAs.</text>
</comment>
<evidence type="ECO:0000256" key="14">
    <source>
        <dbReference type="ARBA" id="ARBA00023187"/>
    </source>
</evidence>
<keyword evidence="7" id="KW-0507">mRNA processing</keyword>
<evidence type="ECO:0000256" key="6">
    <source>
        <dbReference type="ARBA" id="ARBA00022499"/>
    </source>
</evidence>
<dbReference type="InterPro" id="IPR044666">
    <property type="entry name" value="Cyclophilin_A-like"/>
</dbReference>
<dbReference type="GO" id="GO:0003755">
    <property type="term" value="F:peptidyl-prolyl cis-trans isomerase activity"/>
    <property type="evidence" value="ECO:0007669"/>
    <property type="project" value="InterPro"/>
</dbReference>
<evidence type="ECO:0000256" key="7">
    <source>
        <dbReference type="ARBA" id="ARBA00022664"/>
    </source>
</evidence>
<dbReference type="InterPro" id="IPR020892">
    <property type="entry name" value="Cyclophilin-type_PPIase_CS"/>
</dbReference>
<comment type="pathway">
    <text evidence="3">Protein modification; protein ubiquitination.</text>
</comment>
<dbReference type="GO" id="GO:0008380">
    <property type="term" value="P:RNA splicing"/>
    <property type="evidence" value="ECO:0007669"/>
    <property type="project" value="UniProtKB-KW"/>
</dbReference>